<reference evidence="2 3" key="2">
    <citation type="submission" date="2018-11" db="EMBL/GenBank/DDBJ databases">
        <authorList>
            <consortium name="Pathogen Informatics"/>
        </authorList>
    </citation>
    <scope>NUCLEOTIDE SEQUENCE [LARGE SCALE GENOMIC DNA]</scope>
    <source>
        <strain evidence="2 3">Egypt</strain>
    </source>
</reference>
<sequence>MLENQIDLGIPLSVLEHLLVLCTTDVYFSFRGRRFRQVDGVAMGSPLGPILADIFMASLEKKASRTLDGTILYKDTSTTR</sequence>
<reference evidence="4" key="1">
    <citation type="submission" date="2016-06" db="UniProtKB">
        <authorList>
            <consortium name="WormBaseParasite"/>
        </authorList>
    </citation>
    <scope>IDENTIFICATION</scope>
</reference>
<evidence type="ECO:0000313" key="4">
    <source>
        <dbReference type="WBParaSite" id="ECPE_0001092801-mRNA-1"/>
    </source>
</evidence>
<protein>
    <submittedName>
        <fullName evidence="4">Reverse transcriptase domain-containing protein</fullName>
    </submittedName>
</protein>
<keyword evidence="3" id="KW-1185">Reference proteome</keyword>
<dbReference type="PANTHER" id="PTHR21301:SF10">
    <property type="entry name" value="REVERSE TRANSCRIPTASE DOMAIN-CONTAINING PROTEIN"/>
    <property type="match status" value="1"/>
</dbReference>
<accession>A0A183AVA9</accession>
<dbReference type="EMBL" id="UZAN01049870">
    <property type="protein sequence ID" value="VDP87787.1"/>
    <property type="molecule type" value="Genomic_DNA"/>
</dbReference>
<dbReference type="InterPro" id="IPR000477">
    <property type="entry name" value="RT_dom"/>
</dbReference>
<dbReference type="WBParaSite" id="ECPE_0001092801-mRNA-1">
    <property type="protein sequence ID" value="ECPE_0001092801-mRNA-1"/>
    <property type="gene ID" value="ECPE_0001092801"/>
</dbReference>
<gene>
    <name evidence="2" type="ORF">ECPE_LOCUS10894</name>
</gene>
<dbReference type="OrthoDB" id="10047121at2759"/>
<feature type="domain" description="Reverse transcriptase" evidence="1">
    <location>
        <begin position="1"/>
        <end position="80"/>
    </location>
</feature>
<dbReference type="PANTHER" id="PTHR21301">
    <property type="entry name" value="REVERSE TRANSCRIPTASE"/>
    <property type="match status" value="1"/>
</dbReference>
<organism evidence="4">
    <name type="scientific">Echinostoma caproni</name>
    <dbReference type="NCBI Taxonomy" id="27848"/>
    <lineage>
        <taxon>Eukaryota</taxon>
        <taxon>Metazoa</taxon>
        <taxon>Spiralia</taxon>
        <taxon>Lophotrochozoa</taxon>
        <taxon>Platyhelminthes</taxon>
        <taxon>Trematoda</taxon>
        <taxon>Digenea</taxon>
        <taxon>Plagiorchiida</taxon>
        <taxon>Echinostomata</taxon>
        <taxon>Echinostomatoidea</taxon>
        <taxon>Echinostomatidae</taxon>
        <taxon>Echinostoma</taxon>
    </lineage>
</organism>
<evidence type="ECO:0000313" key="3">
    <source>
        <dbReference type="Proteomes" id="UP000272942"/>
    </source>
</evidence>
<dbReference type="PROSITE" id="PS50878">
    <property type="entry name" value="RT_POL"/>
    <property type="match status" value="1"/>
</dbReference>
<dbReference type="Proteomes" id="UP000272942">
    <property type="component" value="Unassembled WGS sequence"/>
</dbReference>
<evidence type="ECO:0000313" key="2">
    <source>
        <dbReference type="EMBL" id="VDP87787.1"/>
    </source>
</evidence>
<dbReference type="AlphaFoldDB" id="A0A183AVA9"/>
<proteinExistence type="predicted"/>
<evidence type="ECO:0000259" key="1">
    <source>
        <dbReference type="PROSITE" id="PS50878"/>
    </source>
</evidence>
<name>A0A183AVA9_9TREM</name>